<sequence length="305" mass="33655">MRVTSQIVSHNLKKNIERQMRDIAQNQLDISSGKKLSTLSENPSDLGKAMALKTSLDKQEQYKSNIDNAIGWMNQTETALADSAELVLSARDLVLEVGNLGVGETDMKAMSAEVGVIIEQLTANTNTVLGRSYIFAGIQTDNKFVDNNPENGYLIEGTDPQLYYHGEATGKIRKEIATGITMQVNVSGEVFVKGENNIFKNLTDLKSALESGDKDKVSELLDKLDQNHDSLVQERTAVGGKIKHLENMQEQMDNQSLNMQTLLENLQGVDTAETTIQLAENKMAYEASLAISAKILQTNILDYLR</sequence>
<dbReference type="Pfam" id="PF00669">
    <property type="entry name" value="Flagellin_N"/>
    <property type="match status" value="1"/>
</dbReference>
<dbReference type="GO" id="GO:0005198">
    <property type="term" value="F:structural molecule activity"/>
    <property type="evidence" value="ECO:0007669"/>
    <property type="project" value="UniProtKB-UniRule"/>
</dbReference>
<name>C8W1E1_DESAS</name>
<keyword evidence="3" id="KW-0966">Cell projection</keyword>
<dbReference type="HOGENOM" id="CLU_024437_2_1_9"/>
<dbReference type="eggNOG" id="COG1344">
    <property type="taxonomic scope" value="Bacteria"/>
</dbReference>
<dbReference type="Gene3D" id="1.20.1330.10">
    <property type="entry name" value="f41 fragment of flagellin, N-terminal domain"/>
    <property type="match status" value="1"/>
</dbReference>
<protein>
    <submittedName>
        <fullName evidence="3">Flagellar hook-associated protein 3</fullName>
    </submittedName>
</protein>
<dbReference type="InterPro" id="IPR001492">
    <property type="entry name" value="Flagellin"/>
</dbReference>
<dbReference type="KEGG" id="dae:Dtox_0671"/>
<dbReference type="PANTHER" id="PTHR42792:SF1">
    <property type="entry name" value="FLAGELLAR HOOK-ASSOCIATED PROTEIN 3"/>
    <property type="match status" value="1"/>
</dbReference>
<feature type="domain" description="Flagellin N-terminal" evidence="2">
    <location>
        <begin position="5"/>
        <end position="140"/>
    </location>
</feature>
<dbReference type="PANTHER" id="PTHR42792">
    <property type="entry name" value="FLAGELLIN"/>
    <property type="match status" value="1"/>
</dbReference>
<dbReference type="GO" id="GO:0005576">
    <property type="term" value="C:extracellular region"/>
    <property type="evidence" value="ECO:0007669"/>
    <property type="project" value="UniProtKB-SubCell"/>
</dbReference>
<dbReference type="RefSeq" id="WP_015756304.1">
    <property type="nucleotide sequence ID" value="NC_013216.1"/>
</dbReference>
<dbReference type="OrthoDB" id="9758307at2"/>
<organism evidence="3 4">
    <name type="scientific">Desulfofarcimen acetoxidans (strain ATCC 49208 / DSM 771 / KCTC 5769 / VKM B-1644 / 5575)</name>
    <name type="common">Desulfotomaculum acetoxidans</name>
    <dbReference type="NCBI Taxonomy" id="485916"/>
    <lineage>
        <taxon>Bacteria</taxon>
        <taxon>Bacillati</taxon>
        <taxon>Bacillota</taxon>
        <taxon>Clostridia</taxon>
        <taxon>Eubacteriales</taxon>
        <taxon>Peptococcaceae</taxon>
        <taxon>Desulfofarcimen</taxon>
    </lineage>
</organism>
<evidence type="ECO:0000256" key="1">
    <source>
        <dbReference type="SAM" id="Coils"/>
    </source>
</evidence>
<dbReference type="AlphaFoldDB" id="C8W1E1"/>
<keyword evidence="3" id="KW-0282">Flagellum</keyword>
<dbReference type="EMBL" id="CP001720">
    <property type="protein sequence ID" value="ACV61586.1"/>
    <property type="molecule type" value="Genomic_DNA"/>
</dbReference>
<dbReference type="SUPFAM" id="SSF64518">
    <property type="entry name" value="Phase 1 flagellin"/>
    <property type="match status" value="1"/>
</dbReference>
<dbReference type="Proteomes" id="UP000002217">
    <property type="component" value="Chromosome"/>
</dbReference>
<gene>
    <name evidence="3" type="ordered locus">Dtox_0671</name>
</gene>
<proteinExistence type="predicted"/>
<evidence type="ECO:0000313" key="4">
    <source>
        <dbReference type="Proteomes" id="UP000002217"/>
    </source>
</evidence>
<keyword evidence="3" id="KW-0969">Cilium</keyword>
<evidence type="ECO:0000313" key="3">
    <source>
        <dbReference type="EMBL" id="ACV61586.1"/>
    </source>
</evidence>
<reference evidence="3 4" key="1">
    <citation type="journal article" date="2009" name="Stand. Genomic Sci.">
        <title>Complete genome sequence of Desulfotomaculum acetoxidans type strain (5575).</title>
        <authorList>
            <person name="Spring S."/>
            <person name="Lapidus A."/>
            <person name="Schroder M."/>
            <person name="Gleim D."/>
            <person name="Sims D."/>
            <person name="Meincke L."/>
            <person name="Glavina Del Rio T."/>
            <person name="Tice H."/>
            <person name="Copeland A."/>
            <person name="Cheng J.F."/>
            <person name="Lucas S."/>
            <person name="Chen F."/>
            <person name="Nolan M."/>
            <person name="Bruce D."/>
            <person name="Goodwin L."/>
            <person name="Pitluck S."/>
            <person name="Ivanova N."/>
            <person name="Mavromatis K."/>
            <person name="Mikhailova N."/>
            <person name="Pati A."/>
            <person name="Chen A."/>
            <person name="Palaniappan K."/>
            <person name="Land M."/>
            <person name="Hauser L."/>
            <person name="Chang Y.J."/>
            <person name="Jeffries C.D."/>
            <person name="Chain P."/>
            <person name="Saunders E."/>
            <person name="Brettin T."/>
            <person name="Detter J.C."/>
            <person name="Goker M."/>
            <person name="Bristow J."/>
            <person name="Eisen J.A."/>
            <person name="Markowitz V."/>
            <person name="Hugenholtz P."/>
            <person name="Kyrpides N.C."/>
            <person name="Klenk H.P."/>
            <person name="Han C."/>
        </authorList>
    </citation>
    <scope>NUCLEOTIDE SEQUENCE [LARGE SCALE GENOMIC DNA]</scope>
    <source>
        <strain evidence="4">ATCC 49208 / DSM 771 / VKM B-1644</strain>
    </source>
</reference>
<dbReference type="InterPro" id="IPR001029">
    <property type="entry name" value="Flagellin_N"/>
</dbReference>
<dbReference type="STRING" id="485916.Dtox_0671"/>
<dbReference type="GO" id="GO:0009288">
    <property type="term" value="C:bacterial-type flagellum"/>
    <property type="evidence" value="ECO:0007669"/>
    <property type="project" value="UniProtKB-SubCell"/>
</dbReference>
<keyword evidence="4" id="KW-1185">Reference proteome</keyword>
<feature type="coiled-coil region" evidence="1">
    <location>
        <begin position="214"/>
        <end position="265"/>
    </location>
</feature>
<evidence type="ECO:0000259" key="2">
    <source>
        <dbReference type="Pfam" id="PF00669"/>
    </source>
</evidence>
<accession>C8W1E1</accession>
<keyword evidence="1" id="KW-0175">Coiled coil</keyword>